<keyword evidence="4" id="KW-1185">Reference proteome</keyword>
<evidence type="ECO:0000313" key="4">
    <source>
        <dbReference type="Proteomes" id="UP001596223"/>
    </source>
</evidence>
<protein>
    <submittedName>
        <fullName evidence="3">GAD-like domain-containing protein</fullName>
    </submittedName>
</protein>
<feature type="domain" description="GAD-related" evidence="1">
    <location>
        <begin position="7"/>
        <end position="106"/>
    </location>
</feature>
<evidence type="ECO:0000259" key="1">
    <source>
        <dbReference type="Pfam" id="PF08887"/>
    </source>
</evidence>
<evidence type="ECO:0000313" key="3">
    <source>
        <dbReference type="EMBL" id="MFC6011502.1"/>
    </source>
</evidence>
<name>A0ABW1JR95_9NOCA</name>
<dbReference type="RefSeq" id="WP_378603299.1">
    <property type="nucleotide sequence ID" value="NZ_JBHSQN010000005.1"/>
</dbReference>
<dbReference type="EMBL" id="JBHSQN010000005">
    <property type="protein sequence ID" value="MFC6011502.1"/>
    <property type="molecule type" value="Genomic_DNA"/>
</dbReference>
<dbReference type="Pfam" id="PF08906">
    <property type="entry name" value="T6SS_Tdi1_C"/>
    <property type="match status" value="1"/>
</dbReference>
<sequence>MKNIGLERVLADLGDPCMSVTADHCIIDKYIGVVPDLLLDVWRTIGFSGYAEGLLWLCDPAEWQPVVDDWISGLDMPFHDEWVPFKRTAFGTMTMWGKETGKSLKIVPQEGFVIPVDRSDSMHDELDIIVQILAALDSDIEMLDTRGDDDKPMFRRVRRRLGGLDSSTMYGCVPAVGLGGSFTPKGMQIVNAVEHVRFLSTVTPRQVMNWKF</sequence>
<evidence type="ECO:0000259" key="2">
    <source>
        <dbReference type="Pfam" id="PF08906"/>
    </source>
</evidence>
<gene>
    <name evidence="3" type="ORF">ACFP3H_10610</name>
</gene>
<reference evidence="4" key="1">
    <citation type="journal article" date="2019" name="Int. J. Syst. Evol. Microbiol.">
        <title>The Global Catalogue of Microorganisms (GCM) 10K type strain sequencing project: providing services to taxonomists for standard genome sequencing and annotation.</title>
        <authorList>
            <consortium name="The Broad Institute Genomics Platform"/>
            <consortium name="The Broad Institute Genome Sequencing Center for Infectious Disease"/>
            <person name="Wu L."/>
            <person name="Ma J."/>
        </authorList>
    </citation>
    <scope>NUCLEOTIDE SEQUENCE [LARGE SCALE GENOMIC DNA]</scope>
    <source>
        <strain evidence="4">CCUG 36956</strain>
    </source>
</reference>
<dbReference type="Pfam" id="PF08887">
    <property type="entry name" value="GAD-like"/>
    <property type="match status" value="1"/>
</dbReference>
<dbReference type="Proteomes" id="UP001596223">
    <property type="component" value="Unassembled WGS sequence"/>
</dbReference>
<dbReference type="InterPro" id="IPR014983">
    <property type="entry name" value="GAD-rel"/>
</dbReference>
<organism evidence="3 4">
    <name type="scientific">Nocardia lasii</name>
    <dbReference type="NCBI Taxonomy" id="1616107"/>
    <lineage>
        <taxon>Bacteria</taxon>
        <taxon>Bacillati</taxon>
        <taxon>Actinomycetota</taxon>
        <taxon>Actinomycetes</taxon>
        <taxon>Mycobacteriales</taxon>
        <taxon>Nocardiaceae</taxon>
        <taxon>Nocardia</taxon>
    </lineage>
</organism>
<comment type="caution">
    <text evidence="3">The sequence shown here is derived from an EMBL/GenBank/DDBJ whole genome shotgun (WGS) entry which is preliminary data.</text>
</comment>
<accession>A0ABW1JR95</accession>
<dbReference type="InterPro" id="IPR015002">
    <property type="entry name" value="T6SS_Tdi1_C"/>
</dbReference>
<proteinExistence type="predicted"/>
<feature type="domain" description="T6SS immunity protein Tdi1 C-terminal" evidence="2">
    <location>
        <begin position="149"/>
        <end position="200"/>
    </location>
</feature>